<proteinExistence type="predicted"/>
<dbReference type="AlphaFoldDB" id="A0A9P4UQJ9"/>
<comment type="caution">
    <text evidence="1">The sequence shown here is derived from an EMBL/GenBank/DDBJ whole genome shotgun (WGS) entry which is preliminary data.</text>
</comment>
<organism evidence="1 2">
    <name type="scientific">Polychaeton citri CBS 116435</name>
    <dbReference type="NCBI Taxonomy" id="1314669"/>
    <lineage>
        <taxon>Eukaryota</taxon>
        <taxon>Fungi</taxon>
        <taxon>Dikarya</taxon>
        <taxon>Ascomycota</taxon>
        <taxon>Pezizomycotina</taxon>
        <taxon>Dothideomycetes</taxon>
        <taxon>Dothideomycetidae</taxon>
        <taxon>Capnodiales</taxon>
        <taxon>Capnodiaceae</taxon>
        <taxon>Polychaeton</taxon>
    </lineage>
</organism>
<accession>A0A9P4UQJ9</accession>
<dbReference type="EMBL" id="MU003771">
    <property type="protein sequence ID" value="KAF2724617.1"/>
    <property type="molecule type" value="Genomic_DNA"/>
</dbReference>
<name>A0A9P4UQJ9_9PEZI</name>
<evidence type="ECO:0000313" key="1">
    <source>
        <dbReference type="EMBL" id="KAF2724617.1"/>
    </source>
</evidence>
<keyword evidence="2" id="KW-1185">Reference proteome</keyword>
<evidence type="ECO:0000313" key="2">
    <source>
        <dbReference type="Proteomes" id="UP000799441"/>
    </source>
</evidence>
<sequence>MPFPQAMHRQNVMPKTSAMRPKNIIAIPASSNVHTAMTGKISHATSTVLAKPSMVGELKLRCNTCVLPRTVILCPSAVVPLYFWGTVLPLQTTSSSLPSWCSIGTSVTLRLFGSCFNSIAAVGLAVHRCGSQGIVRLKGMNYLRSETRAYASQRASLCYVERARPAMSLRPRCTKAERKSWRLSALQTLLSRGQTTTCGDLSSHYRIGPQISNGVFHRMSVRLLKT</sequence>
<reference evidence="1" key="1">
    <citation type="journal article" date="2020" name="Stud. Mycol.">
        <title>101 Dothideomycetes genomes: a test case for predicting lifestyles and emergence of pathogens.</title>
        <authorList>
            <person name="Haridas S."/>
            <person name="Albert R."/>
            <person name="Binder M."/>
            <person name="Bloem J."/>
            <person name="Labutti K."/>
            <person name="Salamov A."/>
            <person name="Andreopoulos B."/>
            <person name="Baker S."/>
            <person name="Barry K."/>
            <person name="Bills G."/>
            <person name="Bluhm B."/>
            <person name="Cannon C."/>
            <person name="Castanera R."/>
            <person name="Culley D."/>
            <person name="Daum C."/>
            <person name="Ezra D."/>
            <person name="Gonzalez J."/>
            <person name="Henrissat B."/>
            <person name="Kuo A."/>
            <person name="Liang C."/>
            <person name="Lipzen A."/>
            <person name="Lutzoni F."/>
            <person name="Magnuson J."/>
            <person name="Mondo S."/>
            <person name="Nolan M."/>
            <person name="Ohm R."/>
            <person name="Pangilinan J."/>
            <person name="Park H.-J."/>
            <person name="Ramirez L."/>
            <person name="Alfaro M."/>
            <person name="Sun H."/>
            <person name="Tritt A."/>
            <person name="Yoshinaga Y."/>
            <person name="Zwiers L.-H."/>
            <person name="Turgeon B."/>
            <person name="Goodwin S."/>
            <person name="Spatafora J."/>
            <person name="Crous P."/>
            <person name="Grigoriev I."/>
        </authorList>
    </citation>
    <scope>NUCLEOTIDE SEQUENCE</scope>
    <source>
        <strain evidence="1">CBS 116435</strain>
    </source>
</reference>
<dbReference type="Proteomes" id="UP000799441">
    <property type="component" value="Unassembled WGS sequence"/>
</dbReference>
<gene>
    <name evidence="1" type="ORF">K431DRAFT_282038</name>
</gene>
<protein>
    <submittedName>
        <fullName evidence="1">Uncharacterized protein</fullName>
    </submittedName>
</protein>